<gene>
    <name evidence="2" type="ORF">CEXT_532401</name>
</gene>
<protein>
    <submittedName>
        <fullName evidence="2">Uncharacterized protein</fullName>
    </submittedName>
</protein>
<dbReference type="EMBL" id="BPLR01003901">
    <property type="protein sequence ID" value="GIX89951.1"/>
    <property type="molecule type" value="Genomic_DNA"/>
</dbReference>
<organism evidence="2 3">
    <name type="scientific">Caerostris extrusa</name>
    <name type="common">Bark spider</name>
    <name type="synonym">Caerostris bankana</name>
    <dbReference type="NCBI Taxonomy" id="172846"/>
    <lineage>
        <taxon>Eukaryota</taxon>
        <taxon>Metazoa</taxon>
        <taxon>Ecdysozoa</taxon>
        <taxon>Arthropoda</taxon>
        <taxon>Chelicerata</taxon>
        <taxon>Arachnida</taxon>
        <taxon>Araneae</taxon>
        <taxon>Araneomorphae</taxon>
        <taxon>Entelegynae</taxon>
        <taxon>Araneoidea</taxon>
        <taxon>Araneidae</taxon>
        <taxon>Caerostris</taxon>
    </lineage>
</organism>
<keyword evidence="1" id="KW-0812">Transmembrane</keyword>
<evidence type="ECO:0000313" key="3">
    <source>
        <dbReference type="Proteomes" id="UP001054945"/>
    </source>
</evidence>
<dbReference type="Proteomes" id="UP001054945">
    <property type="component" value="Unassembled WGS sequence"/>
</dbReference>
<keyword evidence="1" id="KW-1133">Transmembrane helix</keyword>
<comment type="caution">
    <text evidence="2">The sequence shown here is derived from an EMBL/GenBank/DDBJ whole genome shotgun (WGS) entry which is preliminary data.</text>
</comment>
<evidence type="ECO:0000256" key="1">
    <source>
        <dbReference type="SAM" id="Phobius"/>
    </source>
</evidence>
<proteinExistence type="predicted"/>
<keyword evidence="3" id="KW-1185">Reference proteome</keyword>
<feature type="transmembrane region" description="Helical" evidence="1">
    <location>
        <begin position="47"/>
        <end position="67"/>
    </location>
</feature>
<reference evidence="2 3" key="1">
    <citation type="submission" date="2021-06" db="EMBL/GenBank/DDBJ databases">
        <title>Caerostris extrusa draft genome.</title>
        <authorList>
            <person name="Kono N."/>
            <person name="Arakawa K."/>
        </authorList>
    </citation>
    <scope>NUCLEOTIDE SEQUENCE [LARGE SCALE GENOMIC DNA]</scope>
</reference>
<keyword evidence="1" id="KW-0472">Membrane</keyword>
<name>A0AAV4P2G1_CAEEX</name>
<sequence>MWNLPFKITYPIEYLHHSKAVTNSKSHGDISSDYIEINLQSHFLVDLMVMIMMLMRMMVAIIVIMIINMTSCCSVDK</sequence>
<accession>A0AAV4P2G1</accession>
<evidence type="ECO:0000313" key="2">
    <source>
        <dbReference type="EMBL" id="GIX89951.1"/>
    </source>
</evidence>
<dbReference type="AlphaFoldDB" id="A0AAV4P2G1"/>